<gene>
    <name evidence="2" type="ORF">EFW17_02100</name>
</gene>
<accession>A0A3N0EIT8</accession>
<organism evidence="2 3">
    <name type="scientific">Halostreptopolyspora alba</name>
    <dbReference type="NCBI Taxonomy" id="2487137"/>
    <lineage>
        <taxon>Bacteria</taxon>
        <taxon>Bacillati</taxon>
        <taxon>Actinomycetota</taxon>
        <taxon>Actinomycetes</taxon>
        <taxon>Streptosporangiales</taxon>
        <taxon>Nocardiopsidaceae</taxon>
        <taxon>Halostreptopolyspora</taxon>
    </lineage>
</organism>
<dbReference type="AlphaFoldDB" id="A0A3N0EIT8"/>
<feature type="domain" description="DUF6745" evidence="1">
    <location>
        <begin position="176"/>
        <end position="391"/>
    </location>
</feature>
<name>A0A3N0EIT8_9ACTN</name>
<reference evidence="2 3" key="1">
    <citation type="submission" date="2018-11" db="EMBL/GenBank/DDBJ databases">
        <title>The genome draft of YIM 96095.</title>
        <authorList>
            <person name="Tang S.-K."/>
            <person name="Chunyu W.-X."/>
            <person name="Feng Y.-Z."/>
        </authorList>
    </citation>
    <scope>NUCLEOTIDE SEQUENCE [LARGE SCALE GENOMIC DNA]</scope>
    <source>
        <strain evidence="2 3">YIM 96095</strain>
    </source>
</reference>
<protein>
    <recommendedName>
        <fullName evidence="1">DUF6745 domain-containing protein</fullName>
    </recommendedName>
</protein>
<keyword evidence="3" id="KW-1185">Reference proteome</keyword>
<dbReference type="Proteomes" id="UP000269198">
    <property type="component" value="Unassembled WGS sequence"/>
</dbReference>
<comment type="caution">
    <text evidence="2">The sequence shown here is derived from an EMBL/GenBank/DDBJ whole genome shotgun (WGS) entry which is preliminary data.</text>
</comment>
<evidence type="ECO:0000313" key="2">
    <source>
        <dbReference type="EMBL" id="RNL87694.1"/>
    </source>
</evidence>
<dbReference type="Pfam" id="PF20530">
    <property type="entry name" value="DUF6745"/>
    <property type="match status" value="1"/>
</dbReference>
<evidence type="ECO:0000313" key="3">
    <source>
        <dbReference type="Proteomes" id="UP000269198"/>
    </source>
</evidence>
<sequence length="396" mass="43638">MLRRATQIRDEWLGHALSTLPADRPATEAAITELYETIGQRPPRFRWVDSPAAMARLAPEESPDPAPVRLRAADSRNRVSEWPTASRLATQMMDLRRGLDRLVNARLAGAPVPPGLRRTARDIPPEDALGRGMPLRPLLEIAVGDPLQASVGDAVAGPLRTAFTTLAGRPVGPVWSGQHEAPWVARYDTWRRLGMLPVSADRGRRLDLWASLARSCGWWWPGEEVCVVAERPLAVHHEPLPHAPNGQLRLHRDDGPAVVFGDGWGVHVLHGTPVPEWVLTAPTAERIAAERNVEVRRTAIERLGWDTYIDQAGLRLLATAPDPGNPGCELRLYDTPRDVRLPPSRLLLAVNGSVERDGHRRRYGLSVPDGIDDPVAAAGWTYGLPGEVYARLARRT</sequence>
<evidence type="ECO:0000259" key="1">
    <source>
        <dbReference type="Pfam" id="PF20530"/>
    </source>
</evidence>
<dbReference type="InterPro" id="IPR046633">
    <property type="entry name" value="DUF6745"/>
</dbReference>
<dbReference type="OrthoDB" id="871648at2"/>
<proteinExistence type="predicted"/>
<dbReference type="EMBL" id="RJMB01000001">
    <property type="protein sequence ID" value="RNL87694.1"/>
    <property type="molecule type" value="Genomic_DNA"/>
</dbReference>